<dbReference type="OrthoDB" id="9791432at2"/>
<dbReference type="InterPro" id="IPR006668">
    <property type="entry name" value="Mg_transptr_MgtE_intracell_dom"/>
</dbReference>
<dbReference type="SUPFAM" id="SSF158791">
    <property type="entry name" value="MgtE N-terminal domain-like"/>
    <property type="match status" value="1"/>
</dbReference>
<evidence type="ECO:0000259" key="1">
    <source>
        <dbReference type="Pfam" id="PF03448"/>
    </source>
</evidence>
<proteinExistence type="predicted"/>
<keyword evidence="3" id="KW-1185">Reference proteome</keyword>
<dbReference type="Pfam" id="PF03448">
    <property type="entry name" value="MgtE_N"/>
    <property type="match status" value="1"/>
</dbReference>
<dbReference type="EMBL" id="RCNT01000001">
    <property type="protein sequence ID" value="RMA43509.1"/>
    <property type="molecule type" value="Genomic_DNA"/>
</dbReference>
<accession>A0A3L9Y437</accession>
<protein>
    <recommendedName>
        <fullName evidence="1">Magnesium transporter MgtE intracellular domain-containing protein</fullName>
    </recommendedName>
</protein>
<comment type="caution">
    <text evidence="2">The sequence shown here is derived from an EMBL/GenBank/DDBJ whole genome shotgun (WGS) entry which is preliminary data.</text>
</comment>
<name>A0A3L9Y437_9RHOB</name>
<organism evidence="2 3">
    <name type="scientific">Rhodophyticola porphyridii</name>
    <dbReference type="NCBI Taxonomy" id="1852017"/>
    <lineage>
        <taxon>Bacteria</taxon>
        <taxon>Pseudomonadati</taxon>
        <taxon>Pseudomonadota</taxon>
        <taxon>Alphaproteobacteria</taxon>
        <taxon>Rhodobacterales</taxon>
        <taxon>Roseobacteraceae</taxon>
        <taxon>Rhodophyticola</taxon>
    </lineage>
</organism>
<dbReference type="Proteomes" id="UP000281343">
    <property type="component" value="Unassembled WGS sequence"/>
</dbReference>
<gene>
    <name evidence="2" type="ORF">D9R08_00745</name>
</gene>
<sequence>MSGAKILRRSRWRQRSVLLVLALAFVTSGILRLGTMDIAWASATETHDMASDETGLMCPTTAPLSEALTMVHGRAEMLDQREAELDGREQAIAAAQTLVEDRLAELADLEVRLETLLALSDSAAENDLGRLTQVYETMRPETAAALFEQMEPSFAAGFLARMRPEAGAALLAEMPPETAYSISVLMATRNASAPRFAEGDDTEN</sequence>
<reference evidence="2 3" key="1">
    <citation type="submission" date="2018-10" db="EMBL/GenBank/DDBJ databases">
        <authorList>
            <person name="Jung H.S."/>
            <person name="Jeon C.O."/>
        </authorList>
    </citation>
    <scope>NUCLEOTIDE SEQUENCE [LARGE SCALE GENOMIC DNA]</scope>
    <source>
        <strain evidence="2 3">MA-7-27</strain>
    </source>
</reference>
<evidence type="ECO:0000313" key="2">
    <source>
        <dbReference type="EMBL" id="RMA43509.1"/>
    </source>
</evidence>
<dbReference type="AlphaFoldDB" id="A0A3L9Y437"/>
<dbReference type="Gene3D" id="1.10.220.30">
    <property type="match status" value="1"/>
</dbReference>
<evidence type="ECO:0000313" key="3">
    <source>
        <dbReference type="Proteomes" id="UP000281343"/>
    </source>
</evidence>
<dbReference type="RefSeq" id="WP_121896102.1">
    <property type="nucleotide sequence ID" value="NZ_RCNT01000001.1"/>
</dbReference>
<feature type="domain" description="Magnesium transporter MgtE intracellular" evidence="1">
    <location>
        <begin position="132"/>
        <end position="181"/>
    </location>
</feature>